<comment type="function">
    <text evidence="1">One of the essential components for the initiation of protein synthesis. Stabilizes the binding of IF-2 and IF-3 on the 30S subunit to which N-formylmethionyl-tRNA(fMet) subsequently binds. Helps modulate mRNA selection, yielding the 30S pre-initiation complex (PIC). Upon addition of the 50S ribosomal subunit IF-1, IF-2 and IF-3 are released leaving the mature 70S translation initiation complex.</text>
</comment>
<dbReference type="PANTHER" id="PTHR33370">
    <property type="entry name" value="TRANSLATION INITIATION FACTOR IF-1, CHLOROPLASTIC"/>
    <property type="match status" value="1"/>
</dbReference>
<dbReference type="GO" id="GO:0005829">
    <property type="term" value="C:cytosol"/>
    <property type="evidence" value="ECO:0007669"/>
    <property type="project" value="TreeGrafter"/>
</dbReference>
<keyword evidence="4 6" id="KW-0396">Initiation factor</keyword>
<name>A0A8K1VSH8_SIRGR</name>
<comment type="subunit">
    <text evidence="3">Component of the 30S ribosomal translation pre-initiation complex which assembles on the 30S ribosome in the order IF-2 and IF-3, IF-1 and N-formylmethionyl-tRNA(fMet); mRNA recruitment can occur at any time during PIC assembly.</text>
</comment>
<dbReference type="GO" id="GO:0043022">
    <property type="term" value="F:ribosome binding"/>
    <property type="evidence" value="ECO:0007669"/>
    <property type="project" value="TreeGrafter"/>
</dbReference>
<evidence type="ECO:0000256" key="4">
    <source>
        <dbReference type="ARBA" id="ARBA00022540"/>
    </source>
</evidence>
<reference evidence="6" key="1">
    <citation type="submission" date="2018-12" db="EMBL/GenBank/DDBJ databases">
        <authorList>
            <person name="He J."/>
            <person name="Xiang Q."/>
        </authorList>
    </citation>
    <scope>NUCLEOTIDE SEQUENCE</scope>
</reference>
<proteinExistence type="inferred from homology"/>
<keyword evidence="5" id="KW-0648">Protein biosynthesis</keyword>
<evidence type="ECO:0000256" key="3">
    <source>
        <dbReference type="ARBA" id="ARBA00011599"/>
    </source>
</evidence>
<gene>
    <name evidence="6" type="primary">infA</name>
</gene>
<dbReference type="SUPFAM" id="SSF50249">
    <property type="entry name" value="Nucleic acid-binding proteins"/>
    <property type="match status" value="1"/>
</dbReference>
<accession>A0A8K1VSH8</accession>
<dbReference type="PANTHER" id="PTHR33370:SF1">
    <property type="entry name" value="TRANSLATION INITIATION FACTOR IF-1, CHLOROPLASTIC"/>
    <property type="match status" value="1"/>
</dbReference>
<evidence type="ECO:0000256" key="5">
    <source>
        <dbReference type="ARBA" id="ARBA00022917"/>
    </source>
</evidence>
<dbReference type="Gene3D" id="2.40.50.140">
    <property type="entry name" value="Nucleic acid-binding proteins"/>
    <property type="match status" value="1"/>
</dbReference>
<dbReference type="EMBL" id="MK281588">
    <property type="protein sequence ID" value="UEV85964.1"/>
    <property type="molecule type" value="Genomic_DNA"/>
</dbReference>
<evidence type="ECO:0000313" key="6">
    <source>
        <dbReference type="EMBL" id="UEV85964.1"/>
    </source>
</evidence>
<dbReference type="AlphaFoldDB" id="A0A8K1VSH8"/>
<dbReference type="GO" id="GO:0003743">
    <property type="term" value="F:translation initiation factor activity"/>
    <property type="evidence" value="ECO:0007669"/>
    <property type="project" value="UniProtKB-KW"/>
</dbReference>
<keyword evidence="6" id="KW-0934">Plastid</keyword>
<protein>
    <submittedName>
        <fullName evidence="6">Translational initiation factor 1</fullName>
    </submittedName>
</protein>
<comment type="similarity">
    <text evidence="2">Belongs to the IF-1 family.</text>
</comment>
<evidence type="ECO:0000256" key="2">
    <source>
        <dbReference type="ARBA" id="ARBA00010939"/>
    </source>
</evidence>
<sequence length="57" mass="6377">MEGVSPGMKEQKRIYEGLITESLPNGIWVCLDNGDPILGYVSGRIRHSFIHILGHIE</sequence>
<evidence type="ECO:0000256" key="1">
    <source>
        <dbReference type="ARBA" id="ARBA00003935"/>
    </source>
</evidence>
<keyword evidence="6" id="KW-0150">Chloroplast</keyword>
<organism evidence="6">
    <name type="scientific">Siraitia grosvenorii</name>
    <name type="common">Monk's fruit</name>
    <name type="synonym">Momordica grosvenorii</name>
    <dbReference type="NCBI Taxonomy" id="190515"/>
    <lineage>
        <taxon>Eukaryota</taxon>
        <taxon>Viridiplantae</taxon>
        <taxon>Streptophyta</taxon>
        <taxon>Embryophyta</taxon>
        <taxon>Tracheophyta</taxon>
        <taxon>Spermatophyta</taxon>
        <taxon>Magnoliopsida</taxon>
        <taxon>eudicotyledons</taxon>
        <taxon>Gunneridae</taxon>
        <taxon>Pentapetalae</taxon>
        <taxon>rosids</taxon>
        <taxon>fabids</taxon>
        <taxon>Cucurbitales</taxon>
        <taxon>Cucurbitaceae</taxon>
        <taxon>Siraitieae</taxon>
        <taxon>Siraitia</taxon>
    </lineage>
</organism>
<geneLocation type="chloroplast" evidence="6"/>
<dbReference type="InterPro" id="IPR012340">
    <property type="entry name" value="NA-bd_OB-fold"/>
</dbReference>
<dbReference type="InterPro" id="IPR004368">
    <property type="entry name" value="TIF_IF1"/>
</dbReference>